<feature type="compositionally biased region" description="Polar residues" evidence="1">
    <location>
        <begin position="8"/>
        <end position="23"/>
    </location>
</feature>
<feature type="region of interest" description="Disordered" evidence="1">
    <location>
        <begin position="1"/>
        <end position="41"/>
    </location>
</feature>
<gene>
    <name evidence="2" type="ORF">E0L31_05970</name>
</gene>
<proteinExistence type="predicted"/>
<dbReference type="AlphaFoldDB" id="A0A9X8YR79"/>
<sequence>MPVLSHTPALSSGYQPENQSIRLNNAAGDPKNQHNKLPTHFSLPLLQPFPLHESPFSTFNAAENKPDKTLVFLTG</sequence>
<evidence type="ECO:0000313" key="2">
    <source>
        <dbReference type="EMBL" id="TFV29472.1"/>
    </source>
</evidence>
<dbReference type="EMBL" id="SPSG01000731">
    <property type="protein sequence ID" value="TFV29472.1"/>
    <property type="molecule type" value="Genomic_DNA"/>
</dbReference>
<comment type="caution">
    <text evidence="2">The sequence shown here is derived from an EMBL/GenBank/DDBJ whole genome shotgun (WGS) entry which is preliminary data.</text>
</comment>
<evidence type="ECO:0000256" key="1">
    <source>
        <dbReference type="SAM" id="MobiDB-lite"/>
    </source>
</evidence>
<accession>A0A9X8YR79</accession>
<organism evidence="2">
    <name type="scientific">Serratia marcescens</name>
    <dbReference type="NCBI Taxonomy" id="615"/>
    <lineage>
        <taxon>Bacteria</taxon>
        <taxon>Pseudomonadati</taxon>
        <taxon>Pseudomonadota</taxon>
        <taxon>Gammaproteobacteria</taxon>
        <taxon>Enterobacterales</taxon>
        <taxon>Yersiniaceae</taxon>
        <taxon>Serratia</taxon>
    </lineage>
</organism>
<name>A0A9X8YR79_SERMA</name>
<reference evidence="2" key="1">
    <citation type="submission" date="2019-03" db="EMBL/GenBank/DDBJ databases">
        <title>Serratia marcescens strain N2 draft genome.</title>
        <authorList>
            <person name="Yassin A."/>
            <person name="El-Kenawy N."/>
            <person name="Youssef N.H."/>
        </authorList>
    </citation>
    <scope>NUCLEOTIDE SEQUENCE [LARGE SCALE GENOMIC DNA]</scope>
    <source>
        <strain evidence="2">N2</strain>
    </source>
</reference>
<protein>
    <submittedName>
        <fullName evidence="2">Uncharacterized protein</fullName>
    </submittedName>
</protein>